<keyword evidence="5" id="KW-1185">Reference proteome</keyword>
<dbReference type="EMBL" id="MCGR01000118">
    <property type="protein sequence ID" value="ORY47096.1"/>
    <property type="molecule type" value="Genomic_DNA"/>
</dbReference>
<dbReference type="STRING" id="106004.A0A1Y2CJG9"/>
<dbReference type="Proteomes" id="UP000193467">
    <property type="component" value="Unassembled WGS sequence"/>
</dbReference>
<dbReference type="OrthoDB" id="2534728at2759"/>
<dbReference type="Pfam" id="PF00106">
    <property type="entry name" value="adh_short"/>
    <property type="match status" value="1"/>
</dbReference>
<dbReference type="SUPFAM" id="SSF51735">
    <property type="entry name" value="NAD(P)-binding Rossmann-fold domains"/>
    <property type="match status" value="1"/>
</dbReference>
<keyword evidence="3" id="KW-0560">Oxidoreductase</keyword>
<gene>
    <name evidence="4" type="ORF">BCR35DRAFT_356234</name>
</gene>
<dbReference type="AlphaFoldDB" id="A0A1Y2CJG9"/>
<accession>A0A1Y2CJG9</accession>
<evidence type="ECO:0000313" key="5">
    <source>
        <dbReference type="Proteomes" id="UP000193467"/>
    </source>
</evidence>
<organism evidence="4 5">
    <name type="scientific">Leucosporidium creatinivorum</name>
    <dbReference type="NCBI Taxonomy" id="106004"/>
    <lineage>
        <taxon>Eukaryota</taxon>
        <taxon>Fungi</taxon>
        <taxon>Dikarya</taxon>
        <taxon>Basidiomycota</taxon>
        <taxon>Pucciniomycotina</taxon>
        <taxon>Microbotryomycetes</taxon>
        <taxon>Leucosporidiales</taxon>
        <taxon>Leucosporidium</taxon>
    </lineage>
</organism>
<evidence type="ECO:0000256" key="2">
    <source>
        <dbReference type="ARBA" id="ARBA00022857"/>
    </source>
</evidence>
<dbReference type="PRINTS" id="PR00081">
    <property type="entry name" value="GDHRDH"/>
</dbReference>
<protein>
    <submittedName>
        <fullName evidence="4">Uncharacterized protein</fullName>
    </submittedName>
</protein>
<evidence type="ECO:0000256" key="3">
    <source>
        <dbReference type="ARBA" id="ARBA00023002"/>
    </source>
</evidence>
<dbReference type="InParanoid" id="A0A1Y2CJG9"/>
<dbReference type="InterPro" id="IPR036291">
    <property type="entry name" value="NAD(P)-bd_dom_sf"/>
</dbReference>
<dbReference type="PROSITE" id="PS00061">
    <property type="entry name" value="ADH_SHORT"/>
    <property type="match status" value="1"/>
</dbReference>
<reference evidence="4 5" key="1">
    <citation type="submission" date="2016-07" db="EMBL/GenBank/DDBJ databases">
        <title>Pervasive Adenine N6-methylation of Active Genes in Fungi.</title>
        <authorList>
            <consortium name="DOE Joint Genome Institute"/>
            <person name="Mondo S.J."/>
            <person name="Dannebaum R.O."/>
            <person name="Kuo R.C."/>
            <person name="Labutti K."/>
            <person name="Haridas S."/>
            <person name="Kuo A."/>
            <person name="Salamov A."/>
            <person name="Ahrendt S.R."/>
            <person name="Lipzen A."/>
            <person name="Sullivan W."/>
            <person name="Andreopoulos W.B."/>
            <person name="Clum A."/>
            <person name="Lindquist E."/>
            <person name="Daum C."/>
            <person name="Ramamoorthy G.K."/>
            <person name="Gryganskyi A."/>
            <person name="Culley D."/>
            <person name="Magnuson J.K."/>
            <person name="James T.Y."/>
            <person name="O'Malley M.A."/>
            <person name="Stajich J.E."/>
            <person name="Spatafora J.W."/>
            <person name="Visel A."/>
            <person name="Grigoriev I.V."/>
        </authorList>
    </citation>
    <scope>NUCLEOTIDE SEQUENCE [LARGE SCALE GENOMIC DNA]</scope>
    <source>
        <strain evidence="4 5">62-1032</strain>
    </source>
</reference>
<name>A0A1Y2CJG9_9BASI</name>
<evidence type="ECO:0000256" key="1">
    <source>
        <dbReference type="ARBA" id="ARBA00006484"/>
    </source>
</evidence>
<keyword evidence="2" id="KW-0521">NADP</keyword>
<dbReference type="GO" id="GO:0016491">
    <property type="term" value="F:oxidoreductase activity"/>
    <property type="evidence" value="ECO:0007669"/>
    <property type="project" value="UniProtKB-KW"/>
</dbReference>
<comment type="similarity">
    <text evidence="1">Belongs to the short-chain dehydrogenases/reductases (SDR) family.</text>
</comment>
<comment type="caution">
    <text evidence="4">The sequence shown here is derived from an EMBL/GenBank/DDBJ whole genome shotgun (WGS) entry which is preliminary data.</text>
</comment>
<evidence type="ECO:0000313" key="4">
    <source>
        <dbReference type="EMBL" id="ORY47096.1"/>
    </source>
</evidence>
<dbReference type="PANTHER" id="PTHR43180">
    <property type="entry name" value="3-OXOACYL-(ACYL-CARRIER-PROTEIN) REDUCTASE (AFU_ORTHOLOGUE AFUA_6G11210)"/>
    <property type="match status" value="1"/>
</dbReference>
<dbReference type="Gene3D" id="3.40.50.720">
    <property type="entry name" value="NAD(P)-binding Rossmann-like Domain"/>
    <property type="match status" value="1"/>
</dbReference>
<dbReference type="PANTHER" id="PTHR43180:SF33">
    <property type="entry name" value="15-HYDROXYPROSTAGLANDIN DEHYDROGENASE [NAD(+)]-LIKE"/>
    <property type="match status" value="1"/>
</dbReference>
<dbReference type="InterPro" id="IPR020904">
    <property type="entry name" value="Sc_DH/Rdtase_CS"/>
</dbReference>
<sequence>MPSPTARVALITGGSSGIGSSLVTHFLSKGYNVLIADLSPPPTGRAGGGEQLFARTDVTNHGEMVQAFRTAKERWGRVDVVGGIAGISQVFTDPEGKDPFLRSAQLDSEGDLDAPNFKVVQVNLMGVLNTVHVAVAFARAQDPAEDGARMRIVVAGSSASIYPFPNESLYGAAKHGVLGLVRSLAVTLHPQQIYLNAIAPSLVETGIGNPEAFTAIKAANCLTPMETIVRAVEVLTAPDSSLTGQIIECCLDHLSFRRPPRLMNKDEERCMGMIWPLEEIEKVLGVEESEEVGVGVVEG</sequence>
<proteinExistence type="inferred from homology"/>
<dbReference type="InterPro" id="IPR002347">
    <property type="entry name" value="SDR_fam"/>
</dbReference>